<name>A0A921KX11_9BACT</name>
<dbReference type="InterPro" id="IPR037523">
    <property type="entry name" value="VOC_core"/>
</dbReference>
<dbReference type="InterPro" id="IPR051332">
    <property type="entry name" value="Fosfomycin_Res_Enzymes"/>
</dbReference>
<dbReference type="PROSITE" id="PS51819">
    <property type="entry name" value="VOC"/>
    <property type="match status" value="1"/>
</dbReference>
<proteinExistence type="predicted"/>
<dbReference type="Proteomes" id="UP000742098">
    <property type="component" value="Unassembled WGS sequence"/>
</dbReference>
<dbReference type="InterPro" id="IPR004360">
    <property type="entry name" value="Glyas_Fos-R_dOase_dom"/>
</dbReference>
<keyword evidence="2" id="KW-0812">Transmembrane</keyword>
<evidence type="ECO:0000256" key="2">
    <source>
        <dbReference type="SAM" id="Phobius"/>
    </source>
</evidence>
<dbReference type="AlphaFoldDB" id="A0A921KX11"/>
<reference evidence="4" key="2">
    <citation type="submission" date="2021-09" db="EMBL/GenBank/DDBJ databases">
        <authorList>
            <person name="Gilroy R."/>
        </authorList>
    </citation>
    <scope>NUCLEOTIDE SEQUENCE</scope>
    <source>
        <strain evidence="4">6966</strain>
    </source>
</reference>
<gene>
    <name evidence="4" type="ORF">K8V05_00045</name>
</gene>
<keyword evidence="2" id="KW-0472">Membrane</keyword>
<dbReference type="GO" id="GO:0046872">
    <property type="term" value="F:metal ion binding"/>
    <property type="evidence" value="ECO:0007669"/>
    <property type="project" value="UniProtKB-KW"/>
</dbReference>
<reference evidence="4" key="1">
    <citation type="journal article" date="2021" name="PeerJ">
        <title>Extensive microbial diversity within the chicken gut microbiome revealed by metagenomics and culture.</title>
        <authorList>
            <person name="Gilroy R."/>
            <person name="Ravi A."/>
            <person name="Getino M."/>
            <person name="Pursley I."/>
            <person name="Horton D.L."/>
            <person name="Alikhan N.F."/>
            <person name="Baker D."/>
            <person name="Gharbi K."/>
            <person name="Hall N."/>
            <person name="Watson M."/>
            <person name="Adriaenssens E.M."/>
            <person name="Foster-Nyarko E."/>
            <person name="Jarju S."/>
            <person name="Secka A."/>
            <person name="Antonio M."/>
            <person name="Oren A."/>
            <person name="Chaudhuri R.R."/>
            <person name="La Ragione R."/>
            <person name="Hildebrand F."/>
            <person name="Pallen M.J."/>
        </authorList>
    </citation>
    <scope>NUCLEOTIDE SEQUENCE</scope>
    <source>
        <strain evidence="4">6966</strain>
    </source>
</reference>
<evidence type="ECO:0000313" key="4">
    <source>
        <dbReference type="EMBL" id="HJF69127.1"/>
    </source>
</evidence>
<keyword evidence="1" id="KW-0479">Metal-binding</keyword>
<protein>
    <submittedName>
        <fullName evidence="4">VOC family protein</fullName>
    </submittedName>
</protein>
<dbReference type="PANTHER" id="PTHR36113">
    <property type="entry name" value="LYASE, PUTATIVE-RELATED-RELATED"/>
    <property type="match status" value="1"/>
</dbReference>
<feature type="domain" description="VOC" evidence="3">
    <location>
        <begin position="3"/>
        <end position="126"/>
    </location>
</feature>
<organism evidence="4 5">
    <name type="scientific">Butyricimonas virosa</name>
    <dbReference type="NCBI Taxonomy" id="544645"/>
    <lineage>
        <taxon>Bacteria</taxon>
        <taxon>Pseudomonadati</taxon>
        <taxon>Bacteroidota</taxon>
        <taxon>Bacteroidia</taxon>
        <taxon>Bacteroidales</taxon>
        <taxon>Odoribacteraceae</taxon>
        <taxon>Butyricimonas</taxon>
    </lineage>
</organism>
<evidence type="ECO:0000313" key="5">
    <source>
        <dbReference type="Proteomes" id="UP000742098"/>
    </source>
</evidence>
<dbReference type="PANTHER" id="PTHR36113:SF6">
    <property type="entry name" value="FOSFOMYCIN RESISTANCE PROTEIN FOSX"/>
    <property type="match status" value="1"/>
</dbReference>
<keyword evidence="2" id="KW-1133">Transmembrane helix</keyword>
<feature type="transmembrane region" description="Helical" evidence="2">
    <location>
        <begin position="137"/>
        <end position="157"/>
    </location>
</feature>
<accession>A0A921KX11</accession>
<sequence length="180" mass="20838">MNRIHHAAIISSDYEVSKRFYTDILGLTIESEHYQKEQNLHKTDCSLSRTYGIELFSFLNPPTRISYPEAIGLHHLAFEVDSIDETRKELDQKSGTHESVQTDEYTKKRFVFLNAPDGLPIINSFSRINATPSRTPAFPIFIAALQFFILYFLITIISKYKINILLIDFISIQKYQIDLT</sequence>
<evidence type="ECO:0000256" key="1">
    <source>
        <dbReference type="ARBA" id="ARBA00022723"/>
    </source>
</evidence>
<dbReference type="Gene3D" id="3.10.180.10">
    <property type="entry name" value="2,3-Dihydroxybiphenyl 1,2-Dioxygenase, domain 1"/>
    <property type="match status" value="1"/>
</dbReference>
<evidence type="ECO:0000259" key="3">
    <source>
        <dbReference type="PROSITE" id="PS51819"/>
    </source>
</evidence>
<dbReference type="Pfam" id="PF00903">
    <property type="entry name" value="Glyoxalase"/>
    <property type="match status" value="1"/>
</dbReference>
<dbReference type="InterPro" id="IPR029068">
    <property type="entry name" value="Glyas_Bleomycin-R_OHBP_Dase"/>
</dbReference>
<dbReference type="SUPFAM" id="SSF54593">
    <property type="entry name" value="Glyoxalase/Bleomycin resistance protein/Dihydroxybiphenyl dioxygenase"/>
    <property type="match status" value="1"/>
</dbReference>
<comment type="caution">
    <text evidence="4">The sequence shown here is derived from an EMBL/GenBank/DDBJ whole genome shotgun (WGS) entry which is preliminary data.</text>
</comment>
<dbReference type="EMBL" id="DYVS01000001">
    <property type="protein sequence ID" value="HJF69127.1"/>
    <property type="molecule type" value="Genomic_DNA"/>
</dbReference>